<keyword evidence="1" id="KW-1133">Transmembrane helix</keyword>
<protein>
    <recommendedName>
        <fullName evidence="4">Holin</fullName>
    </recommendedName>
</protein>
<evidence type="ECO:0008006" key="4">
    <source>
        <dbReference type="Google" id="ProtNLM"/>
    </source>
</evidence>
<organism evidence="2 3">
    <name type="scientific">Roseateles aquatilis</name>
    <dbReference type="NCBI Taxonomy" id="431061"/>
    <lineage>
        <taxon>Bacteria</taxon>
        <taxon>Pseudomonadati</taxon>
        <taxon>Pseudomonadota</taxon>
        <taxon>Betaproteobacteria</taxon>
        <taxon>Burkholderiales</taxon>
        <taxon>Sphaerotilaceae</taxon>
        <taxon>Roseateles</taxon>
    </lineage>
</organism>
<proteinExistence type="predicted"/>
<sequence>MDLDPDRVLSSPFTVGGFGAVVALKFAPGTSWWERVTNVASGALAAGYLAPALVDWLQLKTPGLANASAFVIGLLGMSLIAALLQGIRDLKLAEILSGWLARR</sequence>
<evidence type="ECO:0000313" key="2">
    <source>
        <dbReference type="EMBL" id="OWQ92040.1"/>
    </source>
</evidence>
<accession>A0A246JHP1</accession>
<name>A0A246JHP1_9BURK</name>
<feature type="transmembrane region" description="Helical" evidence="1">
    <location>
        <begin position="63"/>
        <end position="84"/>
    </location>
</feature>
<evidence type="ECO:0000313" key="3">
    <source>
        <dbReference type="Proteomes" id="UP000197468"/>
    </source>
</evidence>
<keyword evidence="1" id="KW-0472">Membrane</keyword>
<comment type="caution">
    <text evidence="2">The sequence shown here is derived from an EMBL/GenBank/DDBJ whole genome shotgun (WGS) entry which is preliminary data.</text>
</comment>
<keyword evidence="3" id="KW-1185">Reference proteome</keyword>
<dbReference type="AlphaFoldDB" id="A0A246JHP1"/>
<keyword evidence="1" id="KW-0812">Transmembrane</keyword>
<dbReference type="RefSeq" id="WP_088383890.1">
    <property type="nucleotide sequence ID" value="NZ_NIOF01000002.1"/>
</dbReference>
<gene>
    <name evidence="2" type="ORF">CDN99_06690</name>
</gene>
<reference evidence="2 3" key="1">
    <citation type="journal article" date="2008" name="Int. J. Syst. Evol. Microbiol.">
        <title>Description of Roseateles aquatilis sp. nov. and Roseateles terrae sp. nov., in the class Betaproteobacteria, and emended description of the genus Roseateles.</title>
        <authorList>
            <person name="Gomila M."/>
            <person name="Bowien B."/>
            <person name="Falsen E."/>
            <person name="Moore E.R."/>
            <person name="Lalucat J."/>
        </authorList>
    </citation>
    <scope>NUCLEOTIDE SEQUENCE [LARGE SCALE GENOMIC DNA]</scope>
    <source>
        <strain evidence="2 3">CCUG 48205</strain>
    </source>
</reference>
<evidence type="ECO:0000256" key="1">
    <source>
        <dbReference type="SAM" id="Phobius"/>
    </source>
</evidence>
<dbReference type="EMBL" id="NIOF01000002">
    <property type="protein sequence ID" value="OWQ92040.1"/>
    <property type="molecule type" value="Genomic_DNA"/>
</dbReference>
<dbReference type="Proteomes" id="UP000197468">
    <property type="component" value="Unassembled WGS sequence"/>
</dbReference>